<feature type="chain" id="PRO_5011661990" description="MYXO-CTERM domain-containing protein" evidence="2">
    <location>
        <begin position="26"/>
        <end position="88"/>
    </location>
</feature>
<proteinExistence type="predicted"/>
<evidence type="ECO:0000313" key="4">
    <source>
        <dbReference type="Proteomes" id="UP000199515"/>
    </source>
</evidence>
<evidence type="ECO:0000256" key="2">
    <source>
        <dbReference type="SAM" id="SignalP"/>
    </source>
</evidence>
<name>A0A1H3PC32_9PSEU</name>
<keyword evidence="1" id="KW-0472">Membrane</keyword>
<keyword evidence="1" id="KW-1133">Transmembrane helix</keyword>
<keyword evidence="1" id="KW-0812">Transmembrane</keyword>
<feature type="signal peptide" evidence="2">
    <location>
        <begin position="1"/>
        <end position="25"/>
    </location>
</feature>
<dbReference type="EMBL" id="FNON01000008">
    <property type="protein sequence ID" value="SDY97949.1"/>
    <property type="molecule type" value="Genomic_DNA"/>
</dbReference>
<keyword evidence="4" id="KW-1185">Reference proteome</keyword>
<sequence length="88" mass="9316">MSKLRTLVLATLFAVLSLIGTSAHATPAPPVAAVAHAHAQTAEETAQQDQKTAKSKLVAGGVALVLLLLVVWGRSLRKPKKKKEEPKK</sequence>
<feature type="transmembrane region" description="Helical" evidence="1">
    <location>
        <begin position="53"/>
        <end position="73"/>
    </location>
</feature>
<organism evidence="3 4">
    <name type="scientific">Amycolatopsis xylanica</name>
    <dbReference type="NCBI Taxonomy" id="589385"/>
    <lineage>
        <taxon>Bacteria</taxon>
        <taxon>Bacillati</taxon>
        <taxon>Actinomycetota</taxon>
        <taxon>Actinomycetes</taxon>
        <taxon>Pseudonocardiales</taxon>
        <taxon>Pseudonocardiaceae</taxon>
        <taxon>Amycolatopsis</taxon>
    </lineage>
</organism>
<reference evidence="3 4" key="1">
    <citation type="submission" date="2016-10" db="EMBL/GenBank/DDBJ databases">
        <authorList>
            <person name="de Groot N.N."/>
        </authorList>
    </citation>
    <scope>NUCLEOTIDE SEQUENCE [LARGE SCALE GENOMIC DNA]</scope>
    <source>
        <strain evidence="3 4">CPCC 202699</strain>
    </source>
</reference>
<evidence type="ECO:0000256" key="1">
    <source>
        <dbReference type="SAM" id="Phobius"/>
    </source>
</evidence>
<dbReference type="AlphaFoldDB" id="A0A1H3PC32"/>
<accession>A0A1H3PC32</accession>
<protein>
    <recommendedName>
        <fullName evidence="5">MYXO-CTERM domain-containing protein</fullName>
    </recommendedName>
</protein>
<gene>
    <name evidence="3" type="ORF">SAMN05421504_108101</name>
</gene>
<dbReference type="STRING" id="589385.SAMN05421504_108101"/>
<evidence type="ECO:0008006" key="5">
    <source>
        <dbReference type="Google" id="ProtNLM"/>
    </source>
</evidence>
<keyword evidence="2" id="KW-0732">Signal</keyword>
<dbReference type="RefSeq" id="WP_091295373.1">
    <property type="nucleotide sequence ID" value="NZ_FNON01000008.1"/>
</dbReference>
<evidence type="ECO:0000313" key="3">
    <source>
        <dbReference type="EMBL" id="SDY97949.1"/>
    </source>
</evidence>
<dbReference type="Proteomes" id="UP000199515">
    <property type="component" value="Unassembled WGS sequence"/>
</dbReference>